<dbReference type="PROSITE" id="PS50966">
    <property type="entry name" value="ZF_SWIM"/>
    <property type="match status" value="1"/>
</dbReference>
<evidence type="ECO:0000259" key="2">
    <source>
        <dbReference type="PROSITE" id="PS50966"/>
    </source>
</evidence>
<proteinExistence type="predicted"/>
<dbReference type="Proteomes" id="UP000662747">
    <property type="component" value="Chromosome"/>
</dbReference>
<keyword evidence="1" id="KW-0863">Zinc-finger</keyword>
<dbReference type="Pfam" id="PF13646">
    <property type="entry name" value="HEAT_2"/>
    <property type="match status" value="2"/>
</dbReference>
<evidence type="ECO:0000256" key="1">
    <source>
        <dbReference type="PROSITE-ProRule" id="PRU00325"/>
    </source>
</evidence>
<keyword evidence="4" id="KW-1185">Reference proteome</keyword>
<dbReference type="InterPro" id="IPR011989">
    <property type="entry name" value="ARM-like"/>
</dbReference>
<reference evidence="3 4" key="1">
    <citation type="submission" date="2021-02" db="EMBL/GenBank/DDBJ databases">
        <title>De Novo genome assembly of isolated myxobacteria.</title>
        <authorList>
            <person name="Stevens D.C."/>
        </authorList>
    </citation>
    <scope>NUCLEOTIDE SEQUENCE [LARGE SCALE GENOMIC DNA]</scope>
    <source>
        <strain evidence="4">SCPEA02</strain>
    </source>
</reference>
<dbReference type="EMBL" id="CP071090">
    <property type="protein sequence ID" value="QSQ21786.1"/>
    <property type="molecule type" value="Genomic_DNA"/>
</dbReference>
<dbReference type="InterPro" id="IPR004155">
    <property type="entry name" value="PBS_lyase_HEAT"/>
</dbReference>
<dbReference type="SUPFAM" id="SSF48371">
    <property type="entry name" value="ARM repeat"/>
    <property type="match status" value="1"/>
</dbReference>
<accession>A0ABX7NTN8</accession>
<dbReference type="SMART" id="SM00567">
    <property type="entry name" value="EZ_HEAT"/>
    <property type="match status" value="4"/>
</dbReference>
<evidence type="ECO:0000313" key="4">
    <source>
        <dbReference type="Proteomes" id="UP000662747"/>
    </source>
</evidence>
<keyword evidence="1" id="KW-0862">Zinc</keyword>
<protein>
    <submittedName>
        <fullName evidence="3">HEAT repeat domain-containing protein</fullName>
    </submittedName>
</protein>
<dbReference type="InterPro" id="IPR016024">
    <property type="entry name" value="ARM-type_fold"/>
</dbReference>
<dbReference type="RefSeq" id="WP_206723363.1">
    <property type="nucleotide sequence ID" value="NZ_CP071090.1"/>
</dbReference>
<dbReference type="InterPro" id="IPR007527">
    <property type="entry name" value="Znf_SWIM"/>
</dbReference>
<sequence length="965" mass="103010">MAEVRKIAGGLGALTEIISDRAELAKGAQLFDGKQLSNLSRYENRLFADALGSGASPYKVSLVFGDGREVKGRCSCMAARSRPFCKHAAALLVAWARAPEAFVTTDSAPAGGADGTKKKSVKKGKAETADLMKTGVAQVSTLVRELGLSGVVSLGEDRPEQVRQLGEVLRANGLRRLAARTVEVAGLLDLAVARTGTFEAPVYTDLVADMLLTVRKVEKHLGGEALEDRYVEELIGKTWTKKDRAPVEGLTLVEYSFTTRTTPDNFLVRESRFVDLASGKHYAEKQILPAFLKSVEPKKSHAGLVLEGAKGGQYPGFAPHRLDLDAEMRKLPVDGAALRRLVEVALPDVGAALASFQEHRKDVFAPDLLPVTLKVETLLASGKRSQLVDSGDRGLFLPADAALEEPLAAALEGAKLKVVLGDVGLEAALPTLFPLAVVVETSEGLELRGLGRLEGEAFTSRRRGGSKPAAPVAVPRSGWSDAARAAGASRAAIALAEVRDELAEKFANGLPALSPRAVEPLVARLRELGLEKPAALLDTLAGRADAAEKLDDFIKVYQVLGIALVRLAGAVQVDGGALQPVPTHPSIHVRRPEVPLAPGDALLKRARGELTRYEAAAHAAHYYASMSPDTLLGELYPAWSDGAASTFVARAVSQGGREKALEVAKTALAEHHSRMVRRTAIRVLGMLGGAEARQLLDALTRKGHDAGLRLYAREVLEDVRARETGADAAAVLLKTRKERIHAYAQRALTDSTKEARRSAVDQLESAGLTVALPVLRQVLYGDPSREVRNRAAMALAWLGDSEVLERFVASVEARGGDDEEAKTATYALGVLGDVRGAETLLAAFVDGWKPGVVSESLKTFGLAMLGPAVRLAEVRPEAVERQALRNLFEKFPADALTQALRQRVEASRELPEFLDRCSVYLKLAGENANGAGKRVAAALLDIPAVAGDKTLSRVAKKLLGVKERA</sequence>
<feature type="domain" description="SWIM-type" evidence="2">
    <location>
        <begin position="58"/>
        <end position="96"/>
    </location>
</feature>
<keyword evidence="1" id="KW-0479">Metal-binding</keyword>
<gene>
    <name evidence="3" type="ORF">JY651_42655</name>
</gene>
<dbReference type="Gene3D" id="1.25.10.10">
    <property type="entry name" value="Leucine-rich Repeat Variant"/>
    <property type="match status" value="1"/>
</dbReference>
<evidence type="ECO:0000313" key="3">
    <source>
        <dbReference type="EMBL" id="QSQ21786.1"/>
    </source>
</evidence>
<organism evidence="3 4">
    <name type="scientific">Pyxidicoccus parkwayensis</name>
    <dbReference type="NCBI Taxonomy" id="2813578"/>
    <lineage>
        <taxon>Bacteria</taxon>
        <taxon>Pseudomonadati</taxon>
        <taxon>Myxococcota</taxon>
        <taxon>Myxococcia</taxon>
        <taxon>Myxococcales</taxon>
        <taxon>Cystobacterineae</taxon>
        <taxon>Myxococcaceae</taxon>
        <taxon>Pyxidicoccus</taxon>
    </lineage>
</organism>
<name>A0ABX7NTN8_9BACT</name>